<keyword evidence="5" id="KW-1185">Reference proteome</keyword>
<dbReference type="PANTHER" id="PTHR37987:SF1">
    <property type="entry name" value="OXO-4-HYDROXY-4-CARBOXY-5-UREIDOIMIDAZOLINE DECARBOXYLASE DOMAIN-CONTAINING PROTEIN"/>
    <property type="match status" value="1"/>
</dbReference>
<dbReference type="AlphaFoldDB" id="C4JV10"/>
<reference evidence="5" key="1">
    <citation type="journal article" date="2009" name="Genome Res.">
        <title>Comparative genomic analyses of the human fungal pathogens Coccidioides and their relatives.</title>
        <authorList>
            <person name="Sharpton T.J."/>
            <person name="Stajich J.E."/>
            <person name="Rounsley S.D."/>
            <person name="Gardner M.J."/>
            <person name="Wortman J.R."/>
            <person name="Jordar V.S."/>
            <person name="Maiti R."/>
            <person name="Kodira C.D."/>
            <person name="Neafsey D.E."/>
            <person name="Zeng Q."/>
            <person name="Hung C.-Y."/>
            <person name="McMahan C."/>
            <person name="Muszewska A."/>
            <person name="Grynberg M."/>
            <person name="Mandel M.A."/>
            <person name="Kellner E.M."/>
            <person name="Barker B.M."/>
            <person name="Galgiani J.N."/>
            <person name="Orbach M.J."/>
            <person name="Kirkland T.N."/>
            <person name="Cole G.T."/>
            <person name="Henn M.R."/>
            <person name="Birren B.W."/>
            <person name="Taylor J.W."/>
        </authorList>
    </citation>
    <scope>NUCLEOTIDE SEQUENCE [LARGE SCALE GENOMIC DNA]</scope>
    <source>
        <strain evidence="5">UAMH 1704</strain>
    </source>
</reference>
<dbReference type="STRING" id="336963.C4JV10"/>
<evidence type="ECO:0000313" key="5">
    <source>
        <dbReference type="Proteomes" id="UP000002058"/>
    </source>
</evidence>
<dbReference type="eggNOG" id="ENOG502S48Z">
    <property type="taxonomic scope" value="Eukaryota"/>
</dbReference>
<evidence type="ECO:0000259" key="3">
    <source>
        <dbReference type="Pfam" id="PF09349"/>
    </source>
</evidence>
<dbReference type="Pfam" id="PF09349">
    <property type="entry name" value="OHCU_decarbox"/>
    <property type="match status" value="1"/>
</dbReference>
<dbReference type="Gene3D" id="1.10.3330.10">
    <property type="entry name" value="Oxo-4-hydroxy-4-carboxy-5-ureidoimidazoline decarboxylase"/>
    <property type="match status" value="1"/>
</dbReference>
<name>C4JV10_UNCRE</name>
<dbReference type="PANTHER" id="PTHR37987">
    <property type="entry name" value="CHROMOSOME 9, WHOLE GENOME SHOTGUN SEQUENCE"/>
    <property type="match status" value="1"/>
</dbReference>
<accession>C4JV10</accession>
<gene>
    <name evidence="4" type="ORF">UREG_04963</name>
</gene>
<dbReference type="Proteomes" id="UP000002058">
    <property type="component" value="Unassembled WGS sequence"/>
</dbReference>
<dbReference type="RefSeq" id="XP_002584274.1">
    <property type="nucleotide sequence ID" value="XM_002584228.1"/>
</dbReference>
<sequence>MGDARLPDIDTLPTLPPLHCNEILDTLFERSKPLHSLAESLFLQKECTSYQALIDFVRARLTALASSDNPDDRTILLDILGSHPRLGEKTSPPNSGESRALQESPAQHLSELSRAEQSNLNEKAQEGSAQQLVALNREYEQAFPGLRYVYGINCRIITFVNGRGRDAIMEEMRQRIDRHDIELEVLEIIQRKTLKEYEQPACVGHVRYRGRQSAQTPAENRE</sequence>
<dbReference type="GO" id="GO:0006144">
    <property type="term" value="P:purine nucleobase metabolic process"/>
    <property type="evidence" value="ECO:0007669"/>
    <property type="project" value="UniProtKB-KW"/>
</dbReference>
<dbReference type="InterPro" id="IPR036778">
    <property type="entry name" value="OHCU_decarboxylase_sf"/>
</dbReference>
<dbReference type="InParanoid" id="C4JV10"/>
<dbReference type="KEGG" id="ure:UREG_04963"/>
<dbReference type="EMBL" id="CH476617">
    <property type="protein sequence ID" value="EEP80121.1"/>
    <property type="molecule type" value="Genomic_DNA"/>
</dbReference>
<feature type="compositionally biased region" description="Polar residues" evidence="2">
    <location>
        <begin position="115"/>
        <end position="125"/>
    </location>
</feature>
<feature type="domain" description="Oxo-4-hydroxy-4-carboxy-5-ureidoimidazoline decarboxylase" evidence="3">
    <location>
        <begin position="16"/>
        <end position="190"/>
    </location>
</feature>
<dbReference type="OMA" id="AIQAMCD"/>
<dbReference type="HOGENOM" id="CLU_092522_0_1_1"/>
<dbReference type="GeneID" id="8438017"/>
<proteinExistence type="predicted"/>
<evidence type="ECO:0000256" key="1">
    <source>
        <dbReference type="ARBA" id="ARBA00022631"/>
    </source>
</evidence>
<organism evidence="4 5">
    <name type="scientific">Uncinocarpus reesii (strain UAMH 1704)</name>
    <dbReference type="NCBI Taxonomy" id="336963"/>
    <lineage>
        <taxon>Eukaryota</taxon>
        <taxon>Fungi</taxon>
        <taxon>Dikarya</taxon>
        <taxon>Ascomycota</taxon>
        <taxon>Pezizomycotina</taxon>
        <taxon>Eurotiomycetes</taxon>
        <taxon>Eurotiomycetidae</taxon>
        <taxon>Onygenales</taxon>
        <taxon>Onygenaceae</taxon>
        <taxon>Uncinocarpus</taxon>
    </lineage>
</organism>
<dbReference type="SUPFAM" id="SSF158694">
    <property type="entry name" value="UraD-Like"/>
    <property type="match status" value="1"/>
</dbReference>
<dbReference type="OrthoDB" id="5398391at2759"/>
<protein>
    <recommendedName>
        <fullName evidence="3">Oxo-4-hydroxy-4-carboxy-5-ureidoimidazoline decarboxylase domain-containing protein</fullName>
    </recommendedName>
</protein>
<dbReference type="VEuPathDB" id="FungiDB:UREG_04963"/>
<evidence type="ECO:0000256" key="2">
    <source>
        <dbReference type="SAM" id="MobiDB-lite"/>
    </source>
</evidence>
<feature type="region of interest" description="Disordered" evidence="2">
    <location>
        <begin position="83"/>
        <end position="125"/>
    </location>
</feature>
<dbReference type="InterPro" id="IPR018020">
    <property type="entry name" value="OHCU_decarboxylase"/>
</dbReference>
<keyword evidence="1" id="KW-0659">Purine metabolism</keyword>
<evidence type="ECO:0000313" key="4">
    <source>
        <dbReference type="EMBL" id="EEP80121.1"/>
    </source>
</evidence>